<evidence type="ECO:0000256" key="9">
    <source>
        <dbReference type="ARBA" id="ARBA00023157"/>
    </source>
</evidence>
<evidence type="ECO:0000256" key="12">
    <source>
        <dbReference type="ARBA" id="ARBA00023224"/>
    </source>
</evidence>
<evidence type="ECO:0000256" key="4">
    <source>
        <dbReference type="ARBA" id="ARBA00022692"/>
    </source>
</evidence>
<evidence type="ECO:0000256" key="7">
    <source>
        <dbReference type="ARBA" id="ARBA00023136"/>
    </source>
</evidence>
<dbReference type="Gene3D" id="6.10.250.1710">
    <property type="match status" value="1"/>
</dbReference>
<feature type="coiled-coil region" evidence="15">
    <location>
        <begin position="421"/>
        <end position="448"/>
    </location>
</feature>
<dbReference type="PANTHER" id="PTHR24229">
    <property type="entry name" value="NEUROPEPTIDES RECEPTOR"/>
    <property type="match status" value="1"/>
</dbReference>
<feature type="region of interest" description="Disordered" evidence="16">
    <location>
        <begin position="1"/>
        <end position="25"/>
    </location>
</feature>
<keyword evidence="11" id="KW-0325">Glycoprotein</keyword>
<dbReference type="Gene3D" id="1.20.1070.10">
    <property type="entry name" value="Rhodopsin 7-helix transmembrane proteins"/>
    <property type="match status" value="1"/>
</dbReference>
<proteinExistence type="inferred from homology"/>
<keyword evidence="9" id="KW-1015">Disulfide bond</keyword>
<evidence type="ECO:0000256" key="13">
    <source>
        <dbReference type="ARBA" id="ARBA00023288"/>
    </source>
</evidence>
<dbReference type="GO" id="GO:0019233">
    <property type="term" value="P:sensory perception of pain"/>
    <property type="evidence" value="ECO:0007669"/>
    <property type="project" value="TreeGrafter"/>
</dbReference>
<accession>A0A2U9BJ37</accession>
<evidence type="ECO:0000256" key="8">
    <source>
        <dbReference type="ARBA" id="ARBA00023139"/>
    </source>
</evidence>
<evidence type="ECO:0000256" key="16">
    <source>
        <dbReference type="SAM" id="MobiDB-lite"/>
    </source>
</evidence>
<dbReference type="PROSITE" id="PS50262">
    <property type="entry name" value="G_PROTEIN_RECEP_F1_2"/>
    <property type="match status" value="1"/>
</dbReference>
<evidence type="ECO:0000256" key="11">
    <source>
        <dbReference type="ARBA" id="ARBA00023180"/>
    </source>
</evidence>
<feature type="domain" description="G-protein coupled receptors family 1 profile" evidence="18">
    <location>
        <begin position="117"/>
        <end position="369"/>
    </location>
</feature>
<keyword evidence="3" id="KW-1003">Cell membrane</keyword>
<feature type="transmembrane region" description="Helical" evidence="17">
    <location>
        <begin position="137"/>
        <end position="155"/>
    </location>
</feature>
<comment type="similarity">
    <text evidence="14">Belongs to the G-protein coupled receptor 1 family.</text>
</comment>
<gene>
    <name evidence="19" type="ORF">SMAX5B_006581</name>
</gene>
<dbReference type="PANTHER" id="PTHR24229:SF1">
    <property type="entry name" value="KAPPA-TYPE OPIOID RECEPTOR"/>
    <property type="match status" value="1"/>
</dbReference>
<dbReference type="SUPFAM" id="SSF81321">
    <property type="entry name" value="Family A G protein-coupled receptor-like"/>
    <property type="match status" value="1"/>
</dbReference>
<dbReference type="GO" id="GO:0042923">
    <property type="term" value="F:neuropeptide binding"/>
    <property type="evidence" value="ECO:0007669"/>
    <property type="project" value="TreeGrafter"/>
</dbReference>
<dbReference type="InterPro" id="IPR017452">
    <property type="entry name" value="GPCR_Rhodpsn_7TM"/>
</dbReference>
<dbReference type="GO" id="GO:0038048">
    <property type="term" value="F:dynorphin receptor activity"/>
    <property type="evidence" value="ECO:0007669"/>
    <property type="project" value="TreeGrafter"/>
</dbReference>
<name>A0A2U9BJ37_SCOMX</name>
<dbReference type="CDD" id="cd15091">
    <property type="entry name" value="7tmA_Kappa_opioid_R"/>
    <property type="match status" value="1"/>
</dbReference>
<evidence type="ECO:0000256" key="1">
    <source>
        <dbReference type="ARBA" id="ARBA00004651"/>
    </source>
</evidence>
<evidence type="ECO:0000313" key="19">
    <source>
        <dbReference type="EMBL" id="AWP03859.1"/>
    </source>
</evidence>
<dbReference type="GO" id="GO:0007034">
    <property type="term" value="P:vacuolar transport"/>
    <property type="evidence" value="ECO:0007669"/>
    <property type="project" value="InterPro"/>
</dbReference>
<evidence type="ECO:0000256" key="10">
    <source>
        <dbReference type="ARBA" id="ARBA00023170"/>
    </source>
</evidence>
<feature type="transmembrane region" description="Helical" evidence="17">
    <location>
        <begin position="263"/>
        <end position="289"/>
    </location>
</feature>
<dbReference type="FunFam" id="1.20.1070.10:FF:000014">
    <property type="entry name" value="Kappa-type opioid receptor 1"/>
    <property type="match status" value="1"/>
</dbReference>
<evidence type="ECO:0000256" key="14">
    <source>
        <dbReference type="RuleBase" id="RU000688"/>
    </source>
</evidence>
<keyword evidence="6 14" id="KW-0297">G-protein coupled receptor</keyword>
<comment type="similarity">
    <text evidence="2">Belongs to the SNF7 family.</text>
</comment>
<comment type="subcellular location">
    <subcellularLocation>
        <location evidence="1">Cell membrane</location>
        <topology evidence="1">Multi-pass membrane protein</topology>
    </subcellularLocation>
</comment>
<dbReference type="EMBL" id="CP026249">
    <property type="protein sequence ID" value="AWP03859.1"/>
    <property type="molecule type" value="Genomic_DNA"/>
</dbReference>
<feature type="transmembrane region" description="Helical" evidence="17">
    <location>
        <begin position="216"/>
        <end position="236"/>
    </location>
</feature>
<feature type="transmembrane region" description="Helical" evidence="17">
    <location>
        <begin position="175"/>
        <end position="195"/>
    </location>
</feature>
<evidence type="ECO:0000256" key="17">
    <source>
        <dbReference type="SAM" id="Phobius"/>
    </source>
</evidence>
<sequence>MSLNEQSGSSVRTFGSRQTLAVSSPTSVHTPRVVQFTQRSALGAGMESSVVRIYKEDRCPGARAEECVPSVTWQPGSPDPFNYTPNGTWDAEPEPMSPIIPIIVAVYSAVFVVGLVGNCLVMYVIIRYTKMKTATNIYIFNLAVADALVTTTMPFQSTDYLLSSWPFGEVACKVFISIDYYNMFTSIFTLTMMSVDRYVAVCHPVKALDFRTPVKAKIINVIIWMLSSAAGIPAMILGSTKTNNGTTECALQFPEPYIYWDTMMKICVFIFAFVAPVIIITVCYTLMVMRLKSVRLLSGSREKDRNLRRITRLVLVVVAVFVVCWTPIHIFILVKALSGNVPETTAVMAAYFFCVALGYTNSSLNPILYAFLDENFKRKRLKSRELIKNHVETMNRIFGRGKPKAPPPNLSDCIGSVDARSESIEKKIGRLDAELMKYKDQLKKMRDGPSKNTVKQKAMRVLKQKRMYEGQREQLAQQSFNMEQANYTIQTLKDTKTTVEAMKIGAKEMKRAYKDVKIDQIDDLQDQLEDMMEDANEVQEALSRSYGTPEIDEDDLEAELDALGDELLLDDDSSYLDEASAAPSIPEGIPSDTKTNKDGVLVDEFGLPQIPAT</sequence>
<dbReference type="GO" id="GO:0043005">
    <property type="term" value="C:neuron projection"/>
    <property type="evidence" value="ECO:0007669"/>
    <property type="project" value="TreeGrafter"/>
</dbReference>
<evidence type="ECO:0000256" key="5">
    <source>
        <dbReference type="ARBA" id="ARBA00022989"/>
    </source>
</evidence>
<keyword evidence="12 14" id="KW-0807">Transducer</keyword>
<evidence type="ECO:0000256" key="3">
    <source>
        <dbReference type="ARBA" id="ARBA00022475"/>
    </source>
</evidence>
<dbReference type="Gene3D" id="1.10.287.1060">
    <property type="entry name" value="ESAT-6-like"/>
    <property type="match status" value="1"/>
</dbReference>
<feature type="region of interest" description="Disordered" evidence="16">
    <location>
        <begin position="579"/>
        <end position="599"/>
    </location>
</feature>
<dbReference type="PRINTS" id="PR00237">
    <property type="entry name" value="GPCRRHODOPSN"/>
</dbReference>
<dbReference type="PRINTS" id="PR00384">
    <property type="entry name" value="OPIOIDR"/>
</dbReference>
<feature type="transmembrane region" description="Helical" evidence="17">
    <location>
        <begin position="346"/>
        <end position="372"/>
    </location>
</feature>
<keyword evidence="5 17" id="KW-1133">Transmembrane helix</keyword>
<dbReference type="STRING" id="52904.ENSSMAP00000027421"/>
<protein>
    <submittedName>
        <fullName evidence="19">Putative kappa-type opioid receptor</fullName>
    </submittedName>
</protein>
<dbReference type="InterPro" id="IPR000276">
    <property type="entry name" value="GPCR_Rhodpsn"/>
</dbReference>
<keyword evidence="4 14" id="KW-0812">Transmembrane</keyword>
<dbReference type="Pfam" id="PF00001">
    <property type="entry name" value="7tm_1"/>
    <property type="match status" value="1"/>
</dbReference>
<dbReference type="GO" id="GO:0005886">
    <property type="term" value="C:plasma membrane"/>
    <property type="evidence" value="ECO:0007669"/>
    <property type="project" value="UniProtKB-SubCell"/>
</dbReference>
<keyword evidence="13" id="KW-0449">Lipoprotein</keyword>
<organism evidence="19 20">
    <name type="scientific">Scophthalmus maximus</name>
    <name type="common">Turbot</name>
    <name type="synonym">Psetta maxima</name>
    <dbReference type="NCBI Taxonomy" id="52904"/>
    <lineage>
        <taxon>Eukaryota</taxon>
        <taxon>Metazoa</taxon>
        <taxon>Chordata</taxon>
        <taxon>Craniata</taxon>
        <taxon>Vertebrata</taxon>
        <taxon>Euteleostomi</taxon>
        <taxon>Actinopterygii</taxon>
        <taxon>Neopterygii</taxon>
        <taxon>Teleostei</taxon>
        <taxon>Neoteleostei</taxon>
        <taxon>Acanthomorphata</taxon>
        <taxon>Carangaria</taxon>
        <taxon>Pleuronectiformes</taxon>
        <taxon>Pleuronectoidei</taxon>
        <taxon>Scophthalmidae</taxon>
        <taxon>Scophthalmus</taxon>
    </lineage>
</organism>
<keyword evidence="15" id="KW-0175">Coiled coil</keyword>
<dbReference type="PROSITE" id="PS00237">
    <property type="entry name" value="G_PROTEIN_RECEP_F1_1"/>
    <property type="match status" value="1"/>
</dbReference>
<dbReference type="GO" id="GO:0007218">
    <property type="term" value="P:neuropeptide signaling pathway"/>
    <property type="evidence" value="ECO:0007669"/>
    <property type="project" value="TreeGrafter"/>
</dbReference>
<dbReference type="InterPro" id="IPR005024">
    <property type="entry name" value="Snf7_fam"/>
</dbReference>
<evidence type="ECO:0000256" key="2">
    <source>
        <dbReference type="ARBA" id="ARBA00006190"/>
    </source>
</evidence>
<feature type="transmembrane region" description="Helical" evidence="17">
    <location>
        <begin position="99"/>
        <end position="125"/>
    </location>
</feature>
<feature type="coiled-coil region" evidence="15">
    <location>
        <begin position="514"/>
        <end position="545"/>
    </location>
</feature>
<dbReference type="Proteomes" id="UP000246464">
    <property type="component" value="Chromosome 7"/>
</dbReference>
<dbReference type="InterPro" id="IPR001418">
    <property type="entry name" value="Opioid_rcpt"/>
</dbReference>
<feature type="transmembrane region" description="Helical" evidence="17">
    <location>
        <begin position="310"/>
        <end position="334"/>
    </location>
</feature>
<evidence type="ECO:0000259" key="18">
    <source>
        <dbReference type="PROSITE" id="PS50262"/>
    </source>
</evidence>
<dbReference type="AlphaFoldDB" id="A0A2U9BJ37"/>
<reference evidence="19 20" key="1">
    <citation type="submission" date="2017-12" db="EMBL/GenBank/DDBJ databases">
        <title>Integrating genomic resources of turbot (Scophthalmus maximus) in depth evaluation of genetic and physical mapping variation across individuals.</title>
        <authorList>
            <person name="Martinez P."/>
        </authorList>
    </citation>
    <scope>NUCLEOTIDE SEQUENCE [LARGE SCALE GENOMIC DNA]</scope>
</reference>
<keyword evidence="8" id="KW-0564">Palmitate</keyword>
<keyword evidence="20" id="KW-1185">Reference proteome</keyword>
<evidence type="ECO:0000256" key="15">
    <source>
        <dbReference type="SAM" id="Coils"/>
    </source>
</evidence>
<keyword evidence="7 17" id="KW-0472">Membrane</keyword>
<keyword evidence="10 14" id="KW-0675">Receptor</keyword>
<dbReference type="Pfam" id="PF03357">
    <property type="entry name" value="Snf7"/>
    <property type="match status" value="1"/>
</dbReference>
<evidence type="ECO:0000313" key="20">
    <source>
        <dbReference type="Proteomes" id="UP000246464"/>
    </source>
</evidence>
<evidence type="ECO:0000256" key="6">
    <source>
        <dbReference type="ARBA" id="ARBA00023040"/>
    </source>
</evidence>